<dbReference type="PANTHER" id="PTHR46796:SF13">
    <property type="entry name" value="HTH-TYPE TRANSCRIPTIONAL ACTIVATOR RHAS"/>
    <property type="match status" value="1"/>
</dbReference>
<organism evidence="5 6">
    <name type="scientific">Pedobacter africanus</name>
    <dbReference type="NCBI Taxonomy" id="151894"/>
    <lineage>
        <taxon>Bacteria</taxon>
        <taxon>Pseudomonadati</taxon>
        <taxon>Bacteroidota</taxon>
        <taxon>Sphingobacteriia</taxon>
        <taxon>Sphingobacteriales</taxon>
        <taxon>Sphingobacteriaceae</taxon>
        <taxon>Pedobacter</taxon>
    </lineage>
</organism>
<keyword evidence="2" id="KW-0238">DNA-binding</keyword>
<dbReference type="GO" id="GO:0003700">
    <property type="term" value="F:DNA-binding transcription factor activity"/>
    <property type="evidence" value="ECO:0007669"/>
    <property type="project" value="InterPro"/>
</dbReference>
<sequence length="257" mass="29257">MKMETYTPAALLRPFIKAYKIIESGDERTNRVVPNTSFALAFRFKGQISSIADGHKTALPATTFSGLRKSVRLFNYAAQTSALIVQFEETGVLAFFKHPLHELFEQSISLDNFFPQSEISIVEERLSEAPDKLAKIAIVEQFLYNKLFYNKPDKLVLEAINSIYSSNGIIRIRELARSLYISDDAFEKRFRKAVGATPKQFSSIIKLKAIIDQNTGSGSFTDIAFEHGYYDQPHFNKDFKLFTGQTPTEFFKSGLYW</sequence>
<protein>
    <submittedName>
        <fullName evidence="5">Transcriptional regulator, AraC family</fullName>
    </submittedName>
</protein>
<dbReference type="Proteomes" id="UP000192756">
    <property type="component" value="Unassembled WGS sequence"/>
</dbReference>
<dbReference type="EMBL" id="FWXT01000001">
    <property type="protein sequence ID" value="SMC65853.1"/>
    <property type="molecule type" value="Genomic_DNA"/>
</dbReference>
<dbReference type="STRING" id="151894.SAMN04488524_1765"/>
<evidence type="ECO:0000313" key="5">
    <source>
        <dbReference type="EMBL" id="SMC65853.1"/>
    </source>
</evidence>
<proteinExistence type="predicted"/>
<keyword evidence="3" id="KW-0804">Transcription</keyword>
<dbReference type="Gene3D" id="1.10.10.60">
    <property type="entry name" value="Homeodomain-like"/>
    <property type="match status" value="1"/>
</dbReference>
<dbReference type="GO" id="GO:0043565">
    <property type="term" value="F:sequence-specific DNA binding"/>
    <property type="evidence" value="ECO:0007669"/>
    <property type="project" value="InterPro"/>
</dbReference>
<dbReference type="PANTHER" id="PTHR46796">
    <property type="entry name" value="HTH-TYPE TRANSCRIPTIONAL ACTIVATOR RHAS-RELATED"/>
    <property type="match status" value="1"/>
</dbReference>
<keyword evidence="6" id="KW-1185">Reference proteome</keyword>
<evidence type="ECO:0000256" key="2">
    <source>
        <dbReference type="ARBA" id="ARBA00023125"/>
    </source>
</evidence>
<evidence type="ECO:0000313" key="6">
    <source>
        <dbReference type="Proteomes" id="UP000192756"/>
    </source>
</evidence>
<dbReference type="Pfam" id="PF20240">
    <property type="entry name" value="DUF6597"/>
    <property type="match status" value="1"/>
</dbReference>
<feature type="domain" description="HTH araC/xylS-type" evidence="4">
    <location>
        <begin position="154"/>
        <end position="253"/>
    </location>
</feature>
<evidence type="ECO:0000259" key="4">
    <source>
        <dbReference type="PROSITE" id="PS01124"/>
    </source>
</evidence>
<dbReference type="AlphaFoldDB" id="A0A1W2AYT5"/>
<dbReference type="RefSeq" id="WP_235012500.1">
    <property type="nucleotide sequence ID" value="NZ_FWXT01000001.1"/>
</dbReference>
<gene>
    <name evidence="5" type="ORF">SAMN04488524_1765</name>
</gene>
<keyword evidence="1" id="KW-0805">Transcription regulation</keyword>
<name>A0A1W2AYT5_9SPHI</name>
<dbReference type="InterPro" id="IPR046532">
    <property type="entry name" value="DUF6597"/>
</dbReference>
<dbReference type="SUPFAM" id="SSF46689">
    <property type="entry name" value="Homeodomain-like"/>
    <property type="match status" value="1"/>
</dbReference>
<dbReference type="SMART" id="SM00342">
    <property type="entry name" value="HTH_ARAC"/>
    <property type="match status" value="1"/>
</dbReference>
<evidence type="ECO:0000256" key="3">
    <source>
        <dbReference type="ARBA" id="ARBA00023163"/>
    </source>
</evidence>
<accession>A0A1W2AYT5</accession>
<dbReference type="InterPro" id="IPR050204">
    <property type="entry name" value="AraC_XylS_family_regulators"/>
</dbReference>
<dbReference type="Pfam" id="PF12833">
    <property type="entry name" value="HTH_18"/>
    <property type="match status" value="1"/>
</dbReference>
<dbReference type="PROSITE" id="PS01124">
    <property type="entry name" value="HTH_ARAC_FAMILY_2"/>
    <property type="match status" value="1"/>
</dbReference>
<dbReference type="InterPro" id="IPR018060">
    <property type="entry name" value="HTH_AraC"/>
</dbReference>
<dbReference type="InterPro" id="IPR009057">
    <property type="entry name" value="Homeodomain-like_sf"/>
</dbReference>
<reference evidence="6" key="1">
    <citation type="submission" date="2017-04" db="EMBL/GenBank/DDBJ databases">
        <authorList>
            <person name="Varghese N."/>
            <person name="Submissions S."/>
        </authorList>
    </citation>
    <scope>NUCLEOTIDE SEQUENCE [LARGE SCALE GENOMIC DNA]</scope>
    <source>
        <strain evidence="6">DSM 12126</strain>
    </source>
</reference>
<evidence type="ECO:0000256" key="1">
    <source>
        <dbReference type="ARBA" id="ARBA00023015"/>
    </source>
</evidence>